<proteinExistence type="predicted"/>
<sequence length="69" mass="8454">WWNEACDALILERRKALERFKTQRTRTNFLLYKKESAKIRIGLRNIKKENFKSFCENLSKNSDPTYVWR</sequence>
<gene>
    <name evidence="1" type="ORF">EAG_00346</name>
</gene>
<accession>E2B0J3</accession>
<keyword evidence="2" id="KW-1185">Reference proteome</keyword>
<dbReference type="EMBL" id="GL444620">
    <property type="protein sequence ID" value="EFN60796.1"/>
    <property type="molecule type" value="Genomic_DNA"/>
</dbReference>
<feature type="non-terminal residue" evidence="1">
    <location>
        <position position="1"/>
    </location>
</feature>
<dbReference type="OrthoDB" id="7555182at2759"/>
<dbReference type="AlphaFoldDB" id="E2B0J3"/>
<feature type="non-terminal residue" evidence="1">
    <location>
        <position position="69"/>
    </location>
</feature>
<dbReference type="Proteomes" id="UP000000311">
    <property type="component" value="Unassembled WGS sequence"/>
</dbReference>
<name>E2B0J3_CAMFO</name>
<evidence type="ECO:0000313" key="1">
    <source>
        <dbReference type="EMBL" id="EFN60796.1"/>
    </source>
</evidence>
<protein>
    <submittedName>
        <fullName evidence="1">Uncharacterized protein</fullName>
    </submittedName>
</protein>
<dbReference type="InParanoid" id="E2B0J3"/>
<organism evidence="2">
    <name type="scientific">Camponotus floridanus</name>
    <name type="common">Florida carpenter ant</name>
    <dbReference type="NCBI Taxonomy" id="104421"/>
    <lineage>
        <taxon>Eukaryota</taxon>
        <taxon>Metazoa</taxon>
        <taxon>Ecdysozoa</taxon>
        <taxon>Arthropoda</taxon>
        <taxon>Hexapoda</taxon>
        <taxon>Insecta</taxon>
        <taxon>Pterygota</taxon>
        <taxon>Neoptera</taxon>
        <taxon>Endopterygota</taxon>
        <taxon>Hymenoptera</taxon>
        <taxon>Apocrita</taxon>
        <taxon>Aculeata</taxon>
        <taxon>Formicoidea</taxon>
        <taxon>Formicidae</taxon>
        <taxon>Formicinae</taxon>
        <taxon>Camponotus</taxon>
    </lineage>
</organism>
<reference evidence="1 2" key="1">
    <citation type="journal article" date="2010" name="Science">
        <title>Genomic comparison of the ants Camponotus floridanus and Harpegnathos saltator.</title>
        <authorList>
            <person name="Bonasio R."/>
            <person name="Zhang G."/>
            <person name="Ye C."/>
            <person name="Mutti N.S."/>
            <person name="Fang X."/>
            <person name="Qin N."/>
            <person name="Donahue G."/>
            <person name="Yang P."/>
            <person name="Li Q."/>
            <person name="Li C."/>
            <person name="Zhang P."/>
            <person name="Huang Z."/>
            <person name="Berger S.L."/>
            <person name="Reinberg D."/>
            <person name="Wang J."/>
            <person name="Liebig J."/>
        </authorList>
    </citation>
    <scope>NUCLEOTIDE SEQUENCE [LARGE SCALE GENOMIC DNA]</scope>
    <source>
        <strain evidence="2">C129</strain>
    </source>
</reference>
<evidence type="ECO:0000313" key="2">
    <source>
        <dbReference type="Proteomes" id="UP000000311"/>
    </source>
</evidence>